<protein>
    <submittedName>
        <fullName evidence="4">Efflux RND transporter periplasmic adaptor subunit</fullName>
    </submittedName>
</protein>
<dbReference type="GO" id="GO:0015562">
    <property type="term" value="F:efflux transmembrane transporter activity"/>
    <property type="evidence" value="ECO:0007669"/>
    <property type="project" value="TreeGrafter"/>
</dbReference>
<dbReference type="InterPro" id="IPR006143">
    <property type="entry name" value="RND_pump_MFP"/>
</dbReference>
<evidence type="ECO:0000256" key="1">
    <source>
        <dbReference type="ARBA" id="ARBA00009477"/>
    </source>
</evidence>
<organism evidence="4">
    <name type="scientific">Leptospirillum ferriphilum</name>
    <dbReference type="NCBI Taxonomy" id="178606"/>
    <lineage>
        <taxon>Bacteria</taxon>
        <taxon>Pseudomonadati</taxon>
        <taxon>Nitrospirota</taxon>
        <taxon>Nitrospiria</taxon>
        <taxon>Nitrospirales</taxon>
        <taxon>Nitrospiraceae</taxon>
        <taxon>Leptospirillum</taxon>
    </lineage>
</organism>
<dbReference type="InterPro" id="IPR058647">
    <property type="entry name" value="BSH_CzcB-like"/>
</dbReference>
<dbReference type="GO" id="GO:1990281">
    <property type="term" value="C:efflux pump complex"/>
    <property type="evidence" value="ECO:0007669"/>
    <property type="project" value="TreeGrafter"/>
</dbReference>
<dbReference type="AlphaFoldDB" id="A0A7C3QW46"/>
<dbReference type="PROSITE" id="PS51257">
    <property type="entry name" value="PROKAR_LIPOPROTEIN"/>
    <property type="match status" value="1"/>
</dbReference>
<dbReference type="InterPro" id="IPR058637">
    <property type="entry name" value="YknX-like_C"/>
</dbReference>
<comment type="similarity">
    <text evidence="1">Belongs to the membrane fusion protein (MFP) (TC 8.A.1) family.</text>
</comment>
<gene>
    <name evidence="4" type="ORF">ENX03_09205</name>
</gene>
<dbReference type="Pfam" id="PF25989">
    <property type="entry name" value="YknX_C"/>
    <property type="match status" value="1"/>
</dbReference>
<dbReference type="PANTHER" id="PTHR30469:SF15">
    <property type="entry name" value="HLYD FAMILY OF SECRETION PROTEINS"/>
    <property type="match status" value="1"/>
</dbReference>
<dbReference type="PANTHER" id="PTHR30469">
    <property type="entry name" value="MULTIDRUG RESISTANCE PROTEIN MDTA"/>
    <property type="match status" value="1"/>
</dbReference>
<reference evidence="4" key="1">
    <citation type="journal article" date="2020" name="mSystems">
        <title>Genome- and Community-Level Interaction Insights into Carbon Utilization and Element Cycling Functions of Hydrothermarchaeota in Hydrothermal Sediment.</title>
        <authorList>
            <person name="Zhou Z."/>
            <person name="Liu Y."/>
            <person name="Xu W."/>
            <person name="Pan J."/>
            <person name="Luo Z.H."/>
            <person name="Li M."/>
        </authorList>
    </citation>
    <scope>NUCLEOTIDE SEQUENCE [LARGE SCALE GENOMIC DNA]</scope>
    <source>
        <strain evidence="4">SpSt-902</strain>
    </source>
</reference>
<dbReference type="Gene3D" id="2.40.420.20">
    <property type="match status" value="1"/>
</dbReference>
<proteinExistence type="inferred from homology"/>
<feature type="domain" description="YknX-like C-terminal permuted SH3-like" evidence="3">
    <location>
        <begin position="284"/>
        <end position="348"/>
    </location>
</feature>
<dbReference type="EMBL" id="DTMM01000196">
    <property type="protein sequence ID" value="HFT94089.1"/>
    <property type="molecule type" value="Genomic_DNA"/>
</dbReference>
<dbReference type="NCBIfam" id="TIGR01730">
    <property type="entry name" value="RND_mfp"/>
    <property type="match status" value="1"/>
</dbReference>
<evidence type="ECO:0000313" key="4">
    <source>
        <dbReference type="EMBL" id="HFT94089.1"/>
    </source>
</evidence>
<sequence length="353" mass="37909">MLRRIGWSTVGMVGACLIAGGISACHGPGKSGSKAESRSPSTLPVEVVVVRPSGGSRDGHVSAVVEARHDALMRSRVSGRVVAIPVRLGQRVRKGDLLIRLSGESQGAAVRAADATLLEAEKNYSRIDALFRSASATRAEWDRARKNLDVARAQDQRAHSVLGWSAIRSPFSGMISGKFVREGDTVAPGTPLVEVIEPVRLRVEAHVPSLWAREIEKGEKVRFGAGNPPVFFSVIIREIAAGTDPVTHTVRIRADVSPSDARKLRPGEFGTLFVPVGKETRFLLPPTAVLDKDGLKEVFVVENNRAYLQYVRTGEVRDGQIEILSGLSEGETVVIHPGSRLENGAAVTPEIAS</sequence>
<comment type="caution">
    <text evidence="4">The sequence shown here is derived from an EMBL/GenBank/DDBJ whole genome shotgun (WGS) entry which is preliminary data.</text>
</comment>
<dbReference type="Gene3D" id="1.10.287.470">
    <property type="entry name" value="Helix hairpin bin"/>
    <property type="match status" value="1"/>
</dbReference>
<accession>A0A7C3QW46</accession>
<name>A0A7C3QW46_9BACT</name>
<evidence type="ECO:0000259" key="2">
    <source>
        <dbReference type="Pfam" id="PF25973"/>
    </source>
</evidence>
<dbReference type="SUPFAM" id="SSF111369">
    <property type="entry name" value="HlyD-like secretion proteins"/>
    <property type="match status" value="1"/>
</dbReference>
<feature type="domain" description="CzcB-like barrel-sandwich hybrid" evidence="2">
    <location>
        <begin position="75"/>
        <end position="194"/>
    </location>
</feature>
<dbReference type="Pfam" id="PF25973">
    <property type="entry name" value="BSH_CzcB"/>
    <property type="match status" value="1"/>
</dbReference>
<evidence type="ECO:0000259" key="3">
    <source>
        <dbReference type="Pfam" id="PF25989"/>
    </source>
</evidence>
<dbReference type="Gene3D" id="2.40.50.100">
    <property type="match status" value="1"/>
</dbReference>